<feature type="domain" description="SusD-like N-terminal" evidence="7">
    <location>
        <begin position="134"/>
        <end position="258"/>
    </location>
</feature>
<keyword evidence="5" id="KW-0998">Cell outer membrane</keyword>
<dbReference type="Pfam" id="PF07980">
    <property type="entry name" value="SusD_RagB"/>
    <property type="match status" value="1"/>
</dbReference>
<evidence type="ECO:0000256" key="2">
    <source>
        <dbReference type="ARBA" id="ARBA00006275"/>
    </source>
</evidence>
<dbReference type="KEGG" id="psac:PSM36_2717"/>
<reference evidence="9" key="1">
    <citation type="submission" date="2016-08" db="EMBL/GenBank/DDBJ databases">
        <authorList>
            <person name="Wibberg D."/>
        </authorList>
    </citation>
    <scope>NUCLEOTIDE SEQUENCE [LARGE SCALE GENOMIC DNA]</scope>
</reference>
<comment type="subcellular location">
    <subcellularLocation>
        <location evidence="1">Cell outer membrane</location>
    </subcellularLocation>
</comment>
<dbReference type="InterPro" id="IPR011990">
    <property type="entry name" value="TPR-like_helical_dom_sf"/>
</dbReference>
<dbReference type="Proteomes" id="UP000187464">
    <property type="component" value="Chromosome I"/>
</dbReference>
<keyword evidence="3" id="KW-0732">Signal</keyword>
<gene>
    <name evidence="8" type="ORF">PSM36_2717</name>
</gene>
<dbReference type="InterPro" id="IPR012944">
    <property type="entry name" value="SusD_RagB_dom"/>
</dbReference>
<dbReference type="GO" id="GO:0009279">
    <property type="term" value="C:cell outer membrane"/>
    <property type="evidence" value="ECO:0007669"/>
    <property type="project" value="UniProtKB-SubCell"/>
</dbReference>
<keyword evidence="9" id="KW-1185">Reference proteome</keyword>
<proteinExistence type="inferred from homology"/>
<organism evidence="8 9">
    <name type="scientific">Proteiniphilum saccharofermentans</name>
    <dbReference type="NCBI Taxonomy" id="1642647"/>
    <lineage>
        <taxon>Bacteria</taxon>
        <taxon>Pseudomonadati</taxon>
        <taxon>Bacteroidota</taxon>
        <taxon>Bacteroidia</taxon>
        <taxon>Bacteroidales</taxon>
        <taxon>Dysgonomonadaceae</taxon>
        <taxon>Proteiniphilum</taxon>
    </lineage>
</organism>
<evidence type="ECO:0000256" key="1">
    <source>
        <dbReference type="ARBA" id="ARBA00004442"/>
    </source>
</evidence>
<accession>A0A1R3SZB0</accession>
<evidence type="ECO:0000259" key="7">
    <source>
        <dbReference type="Pfam" id="PF14322"/>
    </source>
</evidence>
<evidence type="ECO:0000313" key="9">
    <source>
        <dbReference type="Proteomes" id="UP000187464"/>
    </source>
</evidence>
<evidence type="ECO:0000256" key="3">
    <source>
        <dbReference type="ARBA" id="ARBA00022729"/>
    </source>
</evidence>
<evidence type="ECO:0000259" key="6">
    <source>
        <dbReference type="Pfam" id="PF07980"/>
    </source>
</evidence>
<evidence type="ECO:0000256" key="5">
    <source>
        <dbReference type="ARBA" id="ARBA00023237"/>
    </source>
</evidence>
<sequence>MKRVLMKIIISKILISICILTFLLSCSDQFLQDKRDYNNLTTLDVYSDPEQAKAVFGTIYKQILERYNSPFCGSDPLMRQAQNTGGLQHIYTEELSDGGFRDGRYNGSNGKNTKAGNHIANPPYWNDPRSSSSNYNNFNRYTLFPTVFLINNFIIEIDRSRDLYNNDTFWDQLKGQAIFARAWLYFDAVRLWGGVPYYATDTDQPQPGDRSLRMPIQDCIDKICDDFQAAAELLPAVWDADNDGRFTSVAALAMISRVRVYAASPVFNANWDDPGSRRWQAALDASLAAEAAANTAGYGSSISDIESWDRAFYAYNGMFNPEAIIKIPKSDNVIAGAFNRWEQYVRPGAVISGTNAGMPAPDEVLMKFPMRNGRAAIEENGYNNEKFYRNRDPRFYRTFAFSGCEWPGTNTQIWLYTYKYSTSENQMYRYTDGSRGDGGAQKKSRAIVWKMSDPNVPIGGESTSGTDILEYRYAEILLNIAEAYAAKGDVGGAISYLSKIRSRVGVDAANNYGLNDITDKYSAIRTVLNERAVELAYEGKRSWDMRRWLLYEGGAGFDPRLADFDDGTRFYTPDLAWGKGWRIYDGKDGRPNYTKESNVLTKLGLPRFAGTKHSSKLWAYDIDNVYPVDEWNPNEGVIDHPLKTDERLLAVSPISRNMTESQRDAAFDKLDAFYDGVGMETVNPIQDSRMGHKYAMDSGTNVTDQNFLFAWRGWYYVYPIHYDMYTPGKGNDWIEQTAGWMTANANPTGLGPEEQDGTYYYCTPE</sequence>
<dbReference type="Pfam" id="PF14322">
    <property type="entry name" value="SusD-like_3"/>
    <property type="match status" value="1"/>
</dbReference>
<dbReference type="RefSeq" id="WP_232001458.1">
    <property type="nucleotide sequence ID" value="NZ_LT605205.1"/>
</dbReference>
<dbReference type="AlphaFoldDB" id="A0A1R3SZB0"/>
<dbReference type="InterPro" id="IPR033985">
    <property type="entry name" value="SusD-like_N"/>
</dbReference>
<dbReference type="Gene3D" id="1.25.40.390">
    <property type="match status" value="1"/>
</dbReference>
<keyword evidence="4" id="KW-0472">Membrane</keyword>
<evidence type="ECO:0000313" key="8">
    <source>
        <dbReference type="EMBL" id="SCD21513.1"/>
    </source>
</evidence>
<feature type="domain" description="RagB/SusD" evidence="6">
    <location>
        <begin position="352"/>
        <end position="597"/>
    </location>
</feature>
<dbReference type="STRING" id="1642647.PSM36_2717"/>
<dbReference type="EMBL" id="LT605205">
    <property type="protein sequence ID" value="SCD21513.1"/>
    <property type="molecule type" value="Genomic_DNA"/>
</dbReference>
<protein>
    <submittedName>
        <fullName evidence="8">SusD family</fullName>
    </submittedName>
</protein>
<name>A0A1R3SZB0_9BACT</name>
<evidence type="ECO:0000256" key="4">
    <source>
        <dbReference type="ARBA" id="ARBA00023136"/>
    </source>
</evidence>
<dbReference type="PROSITE" id="PS51257">
    <property type="entry name" value="PROKAR_LIPOPROTEIN"/>
    <property type="match status" value="1"/>
</dbReference>
<dbReference type="SUPFAM" id="SSF48452">
    <property type="entry name" value="TPR-like"/>
    <property type="match status" value="1"/>
</dbReference>
<comment type="similarity">
    <text evidence="2">Belongs to the SusD family.</text>
</comment>